<evidence type="ECO:0000313" key="1">
    <source>
        <dbReference type="EMBL" id="SMO89521.1"/>
    </source>
</evidence>
<protein>
    <recommendedName>
        <fullName evidence="3">RanBP2-type domain-containing protein</fullName>
    </recommendedName>
</protein>
<gene>
    <name evidence="1" type="ORF">SAMN06273567_106207</name>
</gene>
<sequence>MSTTTTERPVERTTERTTEHAAVATWTCPNCQGSTTTAKKRCRDCGTSRW</sequence>
<dbReference type="SUPFAM" id="SSF57938">
    <property type="entry name" value="DnaJ/Hsp40 cysteine-rich domain"/>
    <property type="match status" value="1"/>
</dbReference>
<reference evidence="1 2" key="1">
    <citation type="submission" date="2017-05" db="EMBL/GenBank/DDBJ databases">
        <authorList>
            <person name="Varghese N."/>
            <person name="Submissions S."/>
        </authorList>
    </citation>
    <scope>NUCLEOTIDE SEQUENCE [LARGE SCALE GENOMIC DNA]</scope>
    <source>
        <strain evidence="1 2">DSM 46834</strain>
    </source>
</reference>
<dbReference type="InterPro" id="IPR036410">
    <property type="entry name" value="HSP_DnaJ_Cys-rich_dom_sf"/>
</dbReference>
<proteinExistence type="predicted"/>
<keyword evidence="2" id="KW-1185">Reference proteome</keyword>
<organism evidence="1 2">
    <name type="scientific">Geodermatophilus aquaeductus</name>
    <dbReference type="NCBI Taxonomy" id="1564161"/>
    <lineage>
        <taxon>Bacteria</taxon>
        <taxon>Bacillati</taxon>
        <taxon>Actinomycetota</taxon>
        <taxon>Actinomycetes</taxon>
        <taxon>Geodermatophilales</taxon>
        <taxon>Geodermatophilaceae</taxon>
        <taxon>Geodermatophilus</taxon>
    </lineage>
</organism>
<name>A0A521F1K2_9ACTN</name>
<accession>A0A521F1K2</accession>
<dbReference type="RefSeq" id="WP_185938380.1">
    <property type="nucleotide sequence ID" value="NZ_FXTJ01000006.1"/>
</dbReference>
<dbReference type="Proteomes" id="UP000317484">
    <property type="component" value="Unassembled WGS sequence"/>
</dbReference>
<dbReference type="EMBL" id="FXTJ01000006">
    <property type="protein sequence ID" value="SMO89521.1"/>
    <property type="molecule type" value="Genomic_DNA"/>
</dbReference>
<evidence type="ECO:0008006" key="3">
    <source>
        <dbReference type="Google" id="ProtNLM"/>
    </source>
</evidence>
<dbReference type="AlphaFoldDB" id="A0A521F1K2"/>
<evidence type="ECO:0000313" key="2">
    <source>
        <dbReference type="Proteomes" id="UP000317484"/>
    </source>
</evidence>